<organism evidence="1">
    <name type="scientific">Siphoviridae sp. ctP6p7</name>
    <dbReference type="NCBI Taxonomy" id="2826319"/>
    <lineage>
        <taxon>Viruses</taxon>
        <taxon>Duplodnaviria</taxon>
        <taxon>Heunggongvirae</taxon>
        <taxon>Uroviricota</taxon>
        <taxon>Caudoviricetes</taxon>
    </lineage>
</organism>
<dbReference type="InterPro" id="IPR025332">
    <property type="entry name" value="DUF4238"/>
</dbReference>
<accession>A0A8S5M2G9</accession>
<dbReference type="Pfam" id="PF14022">
    <property type="entry name" value="DUF4238"/>
    <property type="match status" value="1"/>
</dbReference>
<sequence>MPIVTETDAQKIFASLNDFEVRYSGQIITDALELNRLYYDFANWEIFRADGSPVSKKRIKAQIEDVKIRDIESLWSSKYEDAWGQIRDELITKVTSAATVCIPAFQKEYLMKFYTALDWRSIKSNIQFNETWEWLCNEVLQLNQIEIPEEERELPMLENAAEEMRHNLLLKFYRQYLNDDGVIYKNAMANLAHTSFHFLVADGQETFITSDNPVFVFRRNDGKLQGVLPISPRVLMAQGKNTDSDDKFYITHITEDAVRRYNEEIKKNAVDFVVKENK</sequence>
<evidence type="ECO:0000313" key="1">
    <source>
        <dbReference type="EMBL" id="DAD76382.1"/>
    </source>
</evidence>
<evidence type="ECO:0008006" key="2">
    <source>
        <dbReference type="Google" id="ProtNLM"/>
    </source>
</evidence>
<proteinExistence type="predicted"/>
<reference evidence="1" key="1">
    <citation type="journal article" date="2021" name="Proc. Natl. Acad. Sci. U.S.A.">
        <title>A Catalog of Tens of Thousands of Viruses from Human Metagenomes Reveals Hidden Associations with Chronic Diseases.</title>
        <authorList>
            <person name="Tisza M.J."/>
            <person name="Buck C.B."/>
        </authorList>
    </citation>
    <scope>NUCLEOTIDE SEQUENCE</scope>
    <source>
        <strain evidence="1">CtP6p7</strain>
    </source>
</reference>
<protein>
    <recommendedName>
        <fullName evidence="2">DUF4238 domain-containing protein</fullName>
    </recommendedName>
</protein>
<dbReference type="EMBL" id="BK014800">
    <property type="protein sequence ID" value="DAD76382.1"/>
    <property type="molecule type" value="Genomic_DNA"/>
</dbReference>
<name>A0A8S5M2G9_9CAUD</name>